<dbReference type="AlphaFoldDB" id="A0A382UQU2"/>
<sequence>NLYAADGKIRYAGRRSRCFTLSRFM</sequence>
<evidence type="ECO:0000313" key="1">
    <source>
        <dbReference type="EMBL" id="SVD36572.1"/>
    </source>
</evidence>
<gene>
    <name evidence="1" type="ORF">METZ01_LOCUS389426</name>
</gene>
<feature type="non-terminal residue" evidence="1">
    <location>
        <position position="25"/>
    </location>
</feature>
<feature type="non-terminal residue" evidence="1">
    <location>
        <position position="1"/>
    </location>
</feature>
<name>A0A382UQU2_9ZZZZ</name>
<proteinExistence type="predicted"/>
<dbReference type="EMBL" id="UINC01146063">
    <property type="protein sequence ID" value="SVD36572.1"/>
    <property type="molecule type" value="Genomic_DNA"/>
</dbReference>
<organism evidence="1">
    <name type="scientific">marine metagenome</name>
    <dbReference type="NCBI Taxonomy" id="408172"/>
    <lineage>
        <taxon>unclassified sequences</taxon>
        <taxon>metagenomes</taxon>
        <taxon>ecological metagenomes</taxon>
    </lineage>
</organism>
<reference evidence="1" key="1">
    <citation type="submission" date="2018-05" db="EMBL/GenBank/DDBJ databases">
        <authorList>
            <person name="Lanie J.A."/>
            <person name="Ng W.-L."/>
            <person name="Kazmierczak K.M."/>
            <person name="Andrzejewski T.M."/>
            <person name="Davidsen T.M."/>
            <person name="Wayne K.J."/>
            <person name="Tettelin H."/>
            <person name="Glass J.I."/>
            <person name="Rusch D."/>
            <person name="Podicherti R."/>
            <person name="Tsui H.-C.T."/>
            <person name="Winkler M.E."/>
        </authorList>
    </citation>
    <scope>NUCLEOTIDE SEQUENCE</scope>
</reference>
<protein>
    <submittedName>
        <fullName evidence="1">Uncharacterized protein</fullName>
    </submittedName>
</protein>
<accession>A0A382UQU2</accession>